<organism evidence="2 3">
    <name type="scientific">Torulaspora globosa</name>
    <dbReference type="NCBI Taxonomy" id="48254"/>
    <lineage>
        <taxon>Eukaryota</taxon>
        <taxon>Fungi</taxon>
        <taxon>Dikarya</taxon>
        <taxon>Ascomycota</taxon>
        <taxon>Saccharomycotina</taxon>
        <taxon>Saccharomycetes</taxon>
        <taxon>Saccharomycetales</taxon>
        <taxon>Saccharomycetaceae</taxon>
        <taxon>Torulaspora</taxon>
    </lineage>
</organism>
<feature type="compositionally biased region" description="Polar residues" evidence="1">
    <location>
        <begin position="40"/>
        <end position="53"/>
    </location>
</feature>
<evidence type="ECO:0000256" key="1">
    <source>
        <dbReference type="SAM" id="MobiDB-lite"/>
    </source>
</evidence>
<feature type="compositionally biased region" description="Basic and acidic residues" evidence="1">
    <location>
        <begin position="359"/>
        <end position="370"/>
    </location>
</feature>
<feature type="compositionally biased region" description="Basic and acidic residues" evidence="1">
    <location>
        <begin position="506"/>
        <end position="517"/>
    </location>
</feature>
<keyword evidence="3" id="KW-1185">Reference proteome</keyword>
<reference evidence="2 3" key="1">
    <citation type="submission" date="2020-06" db="EMBL/GenBank/DDBJ databases">
        <title>The yeast mating-type switching endonuclease HO is a domesticated member of an unorthodox homing genetic element family.</title>
        <authorList>
            <person name="Coughlan A.Y."/>
            <person name="Lombardi L."/>
            <person name="Braun-Galleani S."/>
            <person name="Martos A.R."/>
            <person name="Galeote V."/>
            <person name="Bigey F."/>
            <person name="Dequin S."/>
            <person name="Byrne K.P."/>
            <person name="Wolfe K.H."/>
        </authorList>
    </citation>
    <scope>NUCLEOTIDE SEQUENCE [LARGE SCALE GENOMIC DNA]</scope>
    <source>
        <strain evidence="2 3">CBS764</strain>
    </source>
</reference>
<feature type="compositionally biased region" description="Polar residues" evidence="1">
    <location>
        <begin position="174"/>
        <end position="185"/>
    </location>
</feature>
<sequence>MYNMNLGEKTDIRTGISKTSALNDEPLESYIPGVGRKNRSPSAGMTGDYSQASEAYHPTAAQHPQEKNEPLESYIPGVGRRNHPLDPELAKEGKMGHSTGAQPHLPESTSKGYGSEPHIPGCGRITEPPQHMKKCAFNPNEMLAAKMDSQHMASSQTTTIPGFESEGKTRIPGTETSRQSYPSENDSIDRENLPRPAHVSESANTGVNAPARRDSRKLSDFNEPSDFDRNARRASNRQDKSASDFPAHTYDTSKDNSVGGRADEPGRQGTKVASGAAATHESSHRKDSSTSGPKIFGKELHFGKSSHSQNTSESTSHSESTGPKLFGKEIGIHKSHHEKDRDSEGSSHSGPKIFGKESNSGKEQQERSHETNVASGPAEAPTGSEHTTGTRSGGSVSGGDRRASTGSTGDKNKLYPSKVPTVEDQPVKRNASDSGVKKTDRSLSIGSEEAGSYAKNIGNMPAMVDPRFPTYRHKEETTATIGEGGSYKVHSENMTERKVSVGSQENEPHEPGSDSRGTDLSTGSHHTVSHDQEHKEPIFEYGPEAVPRSHQQKDISEEDKGESHQGHSKPGIIGTIKNVISHHSNE</sequence>
<feature type="region of interest" description="Disordered" evidence="1">
    <location>
        <begin position="17"/>
        <end position="586"/>
    </location>
</feature>
<evidence type="ECO:0000313" key="3">
    <source>
        <dbReference type="Proteomes" id="UP000515788"/>
    </source>
</evidence>
<feature type="compositionally biased region" description="Basic and acidic residues" evidence="1">
    <location>
        <begin position="528"/>
        <end position="538"/>
    </location>
</feature>
<feature type="compositionally biased region" description="Polar residues" evidence="1">
    <location>
        <begin position="151"/>
        <end position="160"/>
    </location>
</feature>
<name>A0A7G3ZGB2_9SACH</name>
<dbReference type="AlphaFoldDB" id="A0A7G3ZGB2"/>
<dbReference type="KEGG" id="tgb:HG536_0D00700"/>
<proteinExistence type="predicted"/>
<accession>A0A7G3ZGB2</accession>
<feature type="compositionally biased region" description="Basic and acidic residues" evidence="1">
    <location>
        <begin position="83"/>
        <end position="95"/>
    </location>
</feature>
<dbReference type="OrthoDB" id="4055124at2759"/>
<feature type="compositionally biased region" description="Basic and acidic residues" evidence="1">
    <location>
        <begin position="489"/>
        <end position="499"/>
    </location>
</feature>
<feature type="compositionally biased region" description="Basic and acidic residues" evidence="1">
    <location>
        <begin position="326"/>
        <end position="345"/>
    </location>
</feature>
<dbReference type="EMBL" id="CP059249">
    <property type="protein sequence ID" value="QLL32548.1"/>
    <property type="molecule type" value="Genomic_DNA"/>
</dbReference>
<dbReference type="RefSeq" id="XP_037139223.1">
    <property type="nucleotide sequence ID" value="XM_037283327.1"/>
</dbReference>
<feature type="compositionally biased region" description="Basic and acidic residues" evidence="1">
    <location>
        <begin position="425"/>
        <end position="441"/>
    </location>
</feature>
<feature type="compositionally biased region" description="Low complexity" evidence="1">
    <location>
        <begin position="305"/>
        <end position="321"/>
    </location>
</feature>
<gene>
    <name evidence="2" type="ORF">HG536_0D00700</name>
</gene>
<dbReference type="Proteomes" id="UP000515788">
    <property type="component" value="Chromosome 4"/>
</dbReference>
<dbReference type="GeneID" id="59325716"/>
<evidence type="ECO:0000313" key="2">
    <source>
        <dbReference type="EMBL" id="QLL32548.1"/>
    </source>
</evidence>
<protein>
    <submittedName>
        <fullName evidence="2">Uncharacterized protein</fullName>
    </submittedName>
</protein>
<feature type="compositionally biased region" description="Basic and acidic residues" evidence="1">
    <location>
        <begin position="211"/>
        <end position="242"/>
    </location>
</feature>